<name>A0A9X2LAB8_9PROT</name>
<keyword evidence="2" id="KW-0121">Carboxypeptidase</keyword>
<comment type="similarity">
    <text evidence="1">Belongs to the peptidase S66 family.</text>
</comment>
<keyword evidence="4" id="KW-0378">Hydrolase</keyword>
<protein>
    <submittedName>
        <fullName evidence="8">LD-carboxypeptidase</fullName>
    </submittedName>
</protein>
<dbReference type="SUPFAM" id="SSF52317">
    <property type="entry name" value="Class I glutamine amidotransferase-like"/>
    <property type="match status" value="1"/>
</dbReference>
<dbReference type="InterPro" id="IPR027478">
    <property type="entry name" value="LdcA_N"/>
</dbReference>
<dbReference type="PANTHER" id="PTHR30237:SF2">
    <property type="entry name" value="MUREIN TETRAPEPTIDE CARBOXYPEPTIDASE"/>
    <property type="match status" value="1"/>
</dbReference>
<evidence type="ECO:0000256" key="3">
    <source>
        <dbReference type="ARBA" id="ARBA00022670"/>
    </source>
</evidence>
<evidence type="ECO:0000313" key="8">
    <source>
        <dbReference type="EMBL" id="MCQ8185814.1"/>
    </source>
</evidence>
<dbReference type="GO" id="GO:0006508">
    <property type="term" value="P:proteolysis"/>
    <property type="evidence" value="ECO:0007669"/>
    <property type="project" value="UniProtKB-KW"/>
</dbReference>
<feature type="domain" description="LD-carboxypeptidase C-terminal" evidence="7">
    <location>
        <begin position="158"/>
        <end position="258"/>
    </location>
</feature>
<feature type="domain" description="LD-carboxypeptidase N-terminal" evidence="6">
    <location>
        <begin position="4"/>
        <end position="121"/>
    </location>
</feature>
<dbReference type="GO" id="GO:0008236">
    <property type="term" value="F:serine-type peptidase activity"/>
    <property type="evidence" value="ECO:0007669"/>
    <property type="project" value="UniProtKB-KW"/>
</dbReference>
<dbReference type="InterPro" id="IPR029062">
    <property type="entry name" value="Class_I_gatase-like"/>
</dbReference>
<dbReference type="InterPro" id="IPR040921">
    <property type="entry name" value="Peptidase_S66C"/>
</dbReference>
<dbReference type="GO" id="GO:0004180">
    <property type="term" value="F:carboxypeptidase activity"/>
    <property type="evidence" value="ECO:0007669"/>
    <property type="project" value="UniProtKB-KW"/>
</dbReference>
<dbReference type="SUPFAM" id="SSF141986">
    <property type="entry name" value="LD-carboxypeptidase A C-terminal domain-like"/>
    <property type="match status" value="1"/>
</dbReference>
<evidence type="ECO:0000256" key="2">
    <source>
        <dbReference type="ARBA" id="ARBA00022645"/>
    </source>
</evidence>
<dbReference type="PANTHER" id="PTHR30237">
    <property type="entry name" value="MURAMOYLTETRAPEPTIDE CARBOXYPEPTIDASE"/>
    <property type="match status" value="1"/>
</dbReference>
<reference evidence="8" key="1">
    <citation type="submission" date="2022-07" db="EMBL/GenBank/DDBJ databases">
        <title>Parvularcula maris sp. nov., an algicidal bacterium isolated from seawater.</title>
        <authorList>
            <person name="Li F."/>
        </authorList>
    </citation>
    <scope>NUCLEOTIDE SEQUENCE</scope>
    <source>
        <strain evidence="8">BGMRC 0090</strain>
    </source>
</reference>
<dbReference type="AlphaFoldDB" id="A0A9X2LAB8"/>
<evidence type="ECO:0000256" key="5">
    <source>
        <dbReference type="ARBA" id="ARBA00022825"/>
    </source>
</evidence>
<proteinExistence type="inferred from homology"/>
<evidence type="ECO:0000313" key="9">
    <source>
        <dbReference type="Proteomes" id="UP001142610"/>
    </source>
</evidence>
<dbReference type="Pfam" id="PF17676">
    <property type="entry name" value="Peptidase_S66C"/>
    <property type="match status" value="1"/>
</dbReference>
<dbReference type="Pfam" id="PF02016">
    <property type="entry name" value="Peptidase_S66"/>
    <property type="match status" value="1"/>
</dbReference>
<sequence length="267" mass="28441">MTHIRVVAPSRMLPREAAERAAELAAGVSGVTLRFDDQCFLSEGHFAGSDQERAAAFIRAANDPEVDAVWFARGGYGACRILTPVLEGLEESARSKTYLGYSDGGYLLGALGAAGFGKCVHGPMVADLLREGGEEAVGRVLSFFAGDSQERPVAYAFNLAVLSSLVATDHCPDFAGEAVMIEEVGEHLYAIDRMLFTVFASGALRGASGVMLGRVSEVPENDIAFGEEPEAILHRWCRRYGVPYLGSAPIGHDADNELIAFPSVPSV</sequence>
<dbReference type="EMBL" id="JANIBC010000008">
    <property type="protein sequence ID" value="MCQ8185814.1"/>
    <property type="molecule type" value="Genomic_DNA"/>
</dbReference>
<dbReference type="Proteomes" id="UP001142610">
    <property type="component" value="Unassembled WGS sequence"/>
</dbReference>
<keyword evidence="9" id="KW-1185">Reference proteome</keyword>
<keyword evidence="3" id="KW-0645">Protease</keyword>
<dbReference type="Gene3D" id="3.40.50.10740">
    <property type="entry name" value="Class I glutamine amidotransferase-like"/>
    <property type="match status" value="1"/>
</dbReference>
<evidence type="ECO:0000256" key="1">
    <source>
        <dbReference type="ARBA" id="ARBA00010233"/>
    </source>
</evidence>
<dbReference type="Gene3D" id="3.50.30.60">
    <property type="entry name" value="LD-carboxypeptidase A C-terminal domain-like"/>
    <property type="match status" value="1"/>
</dbReference>
<dbReference type="CDD" id="cd07025">
    <property type="entry name" value="Peptidase_S66"/>
    <property type="match status" value="1"/>
</dbReference>
<accession>A0A9X2LAB8</accession>
<dbReference type="InterPro" id="IPR040449">
    <property type="entry name" value="Peptidase_S66_N"/>
</dbReference>
<keyword evidence="5" id="KW-0720">Serine protease</keyword>
<evidence type="ECO:0000259" key="7">
    <source>
        <dbReference type="Pfam" id="PF17676"/>
    </source>
</evidence>
<dbReference type="InterPro" id="IPR003507">
    <property type="entry name" value="S66_fam"/>
</dbReference>
<evidence type="ECO:0000256" key="4">
    <source>
        <dbReference type="ARBA" id="ARBA00022801"/>
    </source>
</evidence>
<comment type="caution">
    <text evidence="8">The sequence shown here is derived from an EMBL/GenBank/DDBJ whole genome shotgun (WGS) entry which is preliminary data.</text>
</comment>
<dbReference type="RefSeq" id="WP_256619702.1">
    <property type="nucleotide sequence ID" value="NZ_JANIBC010000008.1"/>
</dbReference>
<dbReference type="InterPro" id="IPR027461">
    <property type="entry name" value="Carboxypeptidase_A_C_sf"/>
</dbReference>
<gene>
    <name evidence="8" type="ORF">NOG11_10455</name>
</gene>
<evidence type="ECO:0000259" key="6">
    <source>
        <dbReference type="Pfam" id="PF02016"/>
    </source>
</evidence>
<organism evidence="8 9">
    <name type="scientific">Parvularcula maris</name>
    <dbReference type="NCBI Taxonomy" id="2965077"/>
    <lineage>
        <taxon>Bacteria</taxon>
        <taxon>Pseudomonadati</taxon>
        <taxon>Pseudomonadota</taxon>
        <taxon>Alphaproteobacteria</taxon>
        <taxon>Parvularculales</taxon>
        <taxon>Parvularculaceae</taxon>
        <taxon>Parvularcula</taxon>
    </lineage>
</organism>